<organism evidence="1 2">
    <name type="scientific">Cnephaeus nilssonii</name>
    <name type="common">Northern bat</name>
    <name type="synonym">Eptesicus nilssonii</name>
    <dbReference type="NCBI Taxonomy" id="3371016"/>
    <lineage>
        <taxon>Eukaryota</taxon>
        <taxon>Metazoa</taxon>
        <taxon>Chordata</taxon>
        <taxon>Craniata</taxon>
        <taxon>Vertebrata</taxon>
        <taxon>Euteleostomi</taxon>
        <taxon>Mammalia</taxon>
        <taxon>Eutheria</taxon>
        <taxon>Laurasiatheria</taxon>
        <taxon>Chiroptera</taxon>
        <taxon>Yangochiroptera</taxon>
        <taxon>Vespertilionidae</taxon>
        <taxon>Cnephaeus</taxon>
    </lineage>
</organism>
<dbReference type="InterPro" id="IPR052852">
    <property type="entry name" value="SSU_Processome_Comp"/>
</dbReference>
<proteinExistence type="predicted"/>
<keyword evidence="2" id="KW-1185">Reference proteome</keyword>
<sequence length="122" mass="13771">MPRMKHLLLLRMKHLRNNDHRSLVLQHQLFPEEQVAVVEFHSRNNKTEAGSKRAHSPGPCGSVVGMNQDVPMLQVQSPVGEMVQLEVHRFGIMGYGKEKSPGTGTSPYAQPPKKNYVNYKVL</sequence>
<gene>
    <name evidence="1" type="ORF">QTO34_002077</name>
</gene>
<dbReference type="PANTHER" id="PTHR28366">
    <property type="entry name" value="CHROMOSOME 1 OPEN READING FRAME 131"/>
    <property type="match status" value="1"/>
</dbReference>
<evidence type="ECO:0000313" key="1">
    <source>
        <dbReference type="EMBL" id="KAK1337450.1"/>
    </source>
</evidence>
<dbReference type="EMBL" id="JAULJE010000011">
    <property type="protein sequence ID" value="KAK1337450.1"/>
    <property type="molecule type" value="Genomic_DNA"/>
</dbReference>
<name>A0AA40HU78_CNENI</name>
<dbReference type="AlphaFoldDB" id="A0AA40HU78"/>
<protein>
    <submittedName>
        <fullName evidence="1">Uncharacterized protein</fullName>
    </submittedName>
</protein>
<comment type="caution">
    <text evidence="1">The sequence shown here is derived from an EMBL/GenBank/DDBJ whole genome shotgun (WGS) entry which is preliminary data.</text>
</comment>
<reference evidence="1" key="1">
    <citation type="submission" date="2023-06" db="EMBL/GenBank/DDBJ databases">
        <title>Reference genome for the Northern bat (Eptesicus nilssonii), a most northern bat species.</title>
        <authorList>
            <person name="Laine V.N."/>
            <person name="Pulliainen A.T."/>
            <person name="Lilley T.M."/>
        </authorList>
    </citation>
    <scope>NUCLEOTIDE SEQUENCE</scope>
    <source>
        <strain evidence="1">BLF_Eptnil</strain>
        <tissue evidence="1">Kidney</tissue>
    </source>
</reference>
<dbReference type="PANTHER" id="PTHR28366:SF1">
    <property type="entry name" value="CHROMOSOME 1 OPEN READING FRAME 131"/>
    <property type="match status" value="1"/>
</dbReference>
<evidence type="ECO:0000313" key="2">
    <source>
        <dbReference type="Proteomes" id="UP001177744"/>
    </source>
</evidence>
<accession>A0AA40HU78</accession>
<dbReference type="Proteomes" id="UP001177744">
    <property type="component" value="Unassembled WGS sequence"/>
</dbReference>